<evidence type="ECO:0000256" key="8">
    <source>
        <dbReference type="SAM" id="Phobius"/>
    </source>
</evidence>
<evidence type="ECO:0000256" key="7">
    <source>
        <dbReference type="ARBA" id="ARBA00023136"/>
    </source>
</evidence>
<evidence type="ECO:0000256" key="1">
    <source>
        <dbReference type="ARBA" id="ARBA00004651"/>
    </source>
</evidence>
<keyword evidence="2" id="KW-1003">Cell membrane</keyword>
<accession>A0ABY4SBQ5</accession>
<evidence type="ECO:0000256" key="5">
    <source>
        <dbReference type="ARBA" id="ARBA00022801"/>
    </source>
</evidence>
<dbReference type="InterPro" id="IPR013426">
    <property type="entry name" value="EpsH-like"/>
</dbReference>
<sequence length="297" mass="32374">MIVLSVPPSRHEATRAALVQWGLLLLALVALYAPTFLELARGLWTTDQNAHGPIVLAVAAWYFWFRARQLRVEGLTVFSPSRLVGGLLIAVGLALYIVGQSQEFYLFAVGSLIPLLAGVICLFFGTQVLRKTWFAFFFLFFAVPLPGAVVDVLTHPMKIVVSWGAEHILWALGYPIARAGVVLNIGPYQLLVADACAGLNSLFTLEALGLLYMNVTRHESAMRNTVLALLIVPISLTANLIRVIVLCLITYHLGDEAGQGFLHGFSGMVLFLSALFLVITADGILRRLVPSSSETAR</sequence>
<keyword evidence="6 8" id="KW-1133">Transmembrane helix</keyword>
<keyword evidence="7 8" id="KW-0472">Membrane</keyword>
<gene>
    <name evidence="9" type="primary">xrtB</name>
    <name evidence="9" type="ORF">MW290_28560</name>
</gene>
<feature type="transmembrane region" description="Helical" evidence="8">
    <location>
        <begin position="132"/>
        <end position="153"/>
    </location>
</feature>
<comment type="subcellular location">
    <subcellularLocation>
        <location evidence="1">Cell membrane</location>
        <topology evidence="1">Multi-pass membrane protein</topology>
    </subcellularLocation>
</comment>
<proteinExistence type="predicted"/>
<dbReference type="InterPro" id="IPR017544">
    <property type="entry name" value="Exosortase-2"/>
</dbReference>
<dbReference type="Proteomes" id="UP001056201">
    <property type="component" value="Chromosome 2"/>
</dbReference>
<feature type="transmembrane region" description="Helical" evidence="8">
    <location>
        <begin position="18"/>
        <end position="37"/>
    </location>
</feature>
<keyword evidence="10" id="KW-1185">Reference proteome</keyword>
<dbReference type="InterPro" id="IPR026392">
    <property type="entry name" value="Exo/Archaeosortase_dom"/>
</dbReference>
<reference evidence="9" key="1">
    <citation type="submission" date="2022-05" db="EMBL/GenBank/DDBJ databases">
        <title>An RpoN-dependent PEP-CTERM gene is involved in floc formation of an Aquincola tertiaricarbonis strain.</title>
        <authorList>
            <person name="Qiu D."/>
            <person name="Xia M."/>
        </authorList>
    </citation>
    <scope>NUCLEOTIDE SEQUENCE</scope>
    <source>
        <strain evidence="9">RN12</strain>
    </source>
</reference>
<dbReference type="NCBIfam" id="TIGR03113">
    <property type="entry name" value="exosort_XrtB"/>
    <property type="match status" value="1"/>
</dbReference>
<protein>
    <submittedName>
        <fullName evidence="9">Exosortase B</fullName>
    </submittedName>
</protein>
<dbReference type="EMBL" id="CP097636">
    <property type="protein sequence ID" value="URI09512.1"/>
    <property type="molecule type" value="Genomic_DNA"/>
</dbReference>
<evidence type="ECO:0000313" key="9">
    <source>
        <dbReference type="EMBL" id="URI09512.1"/>
    </source>
</evidence>
<keyword evidence="5" id="KW-0378">Hydrolase</keyword>
<evidence type="ECO:0000256" key="3">
    <source>
        <dbReference type="ARBA" id="ARBA00022670"/>
    </source>
</evidence>
<evidence type="ECO:0000313" key="10">
    <source>
        <dbReference type="Proteomes" id="UP001056201"/>
    </source>
</evidence>
<feature type="transmembrane region" description="Helical" evidence="8">
    <location>
        <begin position="190"/>
        <end position="213"/>
    </location>
</feature>
<evidence type="ECO:0000256" key="4">
    <source>
        <dbReference type="ARBA" id="ARBA00022692"/>
    </source>
</evidence>
<dbReference type="NCBIfam" id="TIGR04178">
    <property type="entry name" value="exo_archaeo"/>
    <property type="match status" value="1"/>
</dbReference>
<dbReference type="NCBIfam" id="TIGR02602">
    <property type="entry name" value="8TM_EpsH"/>
    <property type="match status" value="1"/>
</dbReference>
<feature type="transmembrane region" description="Helical" evidence="8">
    <location>
        <begin position="104"/>
        <end position="125"/>
    </location>
</feature>
<name>A0ABY4SBQ5_AQUTE</name>
<dbReference type="RefSeq" id="WP_250197740.1">
    <property type="nucleotide sequence ID" value="NZ_CP097636.1"/>
</dbReference>
<evidence type="ECO:0000256" key="6">
    <source>
        <dbReference type="ARBA" id="ARBA00022989"/>
    </source>
</evidence>
<keyword evidence="3" id="KW-0645">Protease</keyword>
<evidence type="ECO:0000256" key="2">
    <source>
        <dbReference type="ARBA" id="ARBA00022475"/>
    </source>
</evidence>
<feature type="transmembrane region" description="Helical" evidence="8">
    <location>
        <begin position="265"/>
        <end position="285"/>
    </location>
</feature>
<feature type="transmembrane region" description="Helical" evidence="8">
    <location>
        <begin position="225"/>
        <end position="253"/>
    </location>
</feature>
<feature type="transmembrane region" description="Helical" evidence="8">
    <location>
        <begin position="49"/>
        <end position="65"/>
    </location>
</feature>
<dbReference type="InterPro" id="IPR019127">
    <property type="entry name" value="Exosortase"/>
</dbReference>
<dbReference type="Pfam" id="PF09721">
    <property type="entry name" value="Exosortase_EpsH"/>
    <property type="match status" value="1"/>
</dbReference>
<feature type="transmembrane region" description="Helical" evidence="8">
    <location>
        <begin position="77"/>
        <end position="98"/>
    </location>
</feature>
<organism evidence="9 10">
    <name type="scientific">Aquincola tertiaricarbonis</name>
    <dbReference type="NCBI Taxonomy" id="391953"/>
    <lineage>
        <taxon>Bacteria</taxon>
        <taxon>Pseudomonadati</taxon>
        <taxon>Pseudomonadota</taxon>
        <taxon>Betaproteobacteria</taxon>
        <taxon>Burkholderiales</taxon>
        <taxon>Sphaerotilaceae</taxon>
        <taxon>Aquincola</taxon>
    </lineage>
</organism>
<keyword evidence="4 8" id="KW-0812">Transmembrane</keyword>